<gene>
    <name evidence="2" type="ORF">ABC228_07295</name>
</gene>
<name>A0ABU9XFC6_9BACI</name>
<evidence type="ECO:0000313" key="2">
    <source>
        <dbReference type="EMBL" id="MEN2766986.1"/>
    </source>
</evidence>
<keyword evidence="2" id="KW-0378">Hydrolase</keyword>
<keyword evidence="3" id="KW-1185">Reference proteome</keyword>
<dbReference type="EC" id="3.1.1.103" evidence="2"/>
<comment type="caution">
    <text evidence="2">The sequence shown here is derived from an EMBL/GenBank/DDBJ whole genome shotgun (WGS) entry which is preliminary data.</text>
</comment>
<dbReference type="InterPro" id="IPR050491">
    <property type="entry name" value="AmpC-like"/>
</dbReference>
<dbReference type="RefSeq" id="WP_345824447.1">
    <property type="nucleotide sequence ID" value="NZ_JBDIML010000002.1"/>
</dbReference>
<dbReference type="GO" id="GO:0016787">
    <property type="term" value="F:hydrolase activity"/>
    <property type="evidence" value="ECO:0007669"/>
    <property type="project" value="UniProtKB-KW"/>
</dbReference>
<accession>A0ABU9XFC6</accession>
<dbReference type="Pfam" id="PF00144">
    <property type="entry name" value="Beta-lactamase"/>
    <property type="match status" value="1"/>
</dbReference>
<dbReference type="PANTHER" id="PTHR46825:SF12">
    <property type="entry name" value="PENICILLIN-BINDING PROTEIN 4"/>
    <property type="match status" value="1"/>
</dbReference>
<dbReference type="InterPro" id="IPR012338">
    <property type="entry name" value="Beta-lactam/transpept-like"/>
</dbReference>
<protein>
    <submittedName>
        <fullName evidence="2">Serine hydrolase domain-containing protein</fullName>
        <ecNumber evidence="2">3.1.1.103</ecNumber>
    </submittedName>
</protein>
<reference evidence="2 3" key="1">
    <citation type="submission" date="2024-05" db="EMBL/GenBank/DDBJ databases">
        <authorList>
            <person name="Haq I."/>
            <person name="Ullah Z."/>
            <person name="Ahmad R."/>
            <person name="Li M."/>
            <person name="Tong Y."/>
        </authorList>
    </citation>
    <scope>NUCLEOTIDE SEQUENCE [LARGE SCALE GENOMIC DNA]</scope>
    <source>
        <strain evidence="2 3">16A2E</strain>
    </source>
</reference>
<dbReference type="Gene3D" id="3.40.710.10">
    <property type="entry name" value="DD-peptidase/beta-lactamase superfamily"/>
    <property type="match status" value="1"/>
</dbReference>
<dbReference type="InterPro" id="IPR001466">
    <property type="entry name" value="Beta-lactam-related"/>
</dbReference>
<dbReference type="Proteomes" id="UP001444625">
    <property type="component" value="Unassembled WGS sequence"/>
</dbReference>
<dbReference type="PANTHER" id="PTHR46825">
    <property type="entry name" value="D-ALANYL-D-ALANINE-CARBOXYPEPTIDASE/ENDOPEPTIDASE AMPH"/>
    <property type="match status" value="1"/>
</dbReference>
<sequence>MVMIKERMENYGVQGISIASIKEGELDSVQHYGLLENGTSKTVNDESIFNACSISKFVTAVLALKLVEDGYLNLDENVNTRLKTWQVPQNKFTQSSSVTLRKLLCHQGGFIDPKDSFGLLEDSSIPSMLELLEGRSAYFPSPLEVSYVPGTEFHYSDAGFCLIQHLIEDVMGDSFEHLMDTLLFRPLQMDNSTFNPIILTERNINVSSGHHKDGQVVLGNYPIYPYPAAAGLWSTPSDLAKLMIELISTLKGPNKLGIALELMQAMFSPQGCADWSGLGVFLDNTKSSLELSSLGWGVGFQSAIVAFPESESGIVIMTNTDLGVHQTEGLIGEIIKSPMLEKV</sequence>
<feature type="domain" description="Beta-lactamase-related" evidence="1">
    <location>
        <begin position="4"/>
        <end position="322"/>
    </location>
</feature>
<evidence type="ECO:0000313" key="3">
    <source>
        <dbReference type="Proteomes" id="UP001444625"/>
    </source>
</evidence>
<dbReference type="SUPFAM" id="SSF56601">
    <property type="entry name" value="beta-lactamase/transpeptidase-like"/>
    <property type="match status" value="1"/>
</dbReference>
<proteinExistence type="predicted"/>
<organism evidence="2 3">
    <name type="scientific">Ornithinibacillus xuwenensis</name>
    <dbReference type="NCBI Taxonomy" id="3144668"/>
    <lineage>
        <taxon>Bacteria</taxon>
        <taxon>Bacillati</taxon>
        <taxon>Bacillota</taxon>
        <taxon>Bacilli</taxon>
        <taxon>Bacillales</taxon>
        <taxon>Bacillaceae</taxon>
        <taxon>Ornithinibacillus</taxon>
    </lineage>
</organism>
<dbReference type="EMBL" id="JBDIML010000002">
    <property type="protein sequence ID" value="MEN2766986.1"/>
    <property type="molecule type" value="Genomic_DNA"/>
</dbReference>
<evidence type="ECO:0000259" key="1">
    <source>
        <dbReference type="Pfam" id="PF00144"/>
    </source>
</evidence>